<organism evidence="12 13">
    <name type="scientific">Desmospora profundinema</name>
    <dbReference type="NCBI Taxonomy" id="1571184"/>
    <lineage>
        <taxon>Bacteria</taxon>
        <taxon>Bacillati</taxon>
        <taxon>Bacillota</taxon>
        <taxon>Bacilli</taxon>
        <taxon>Bacillales</taxon>
        <taxon>Thermoactinomycetaceae</taxon>
        <taxon>Desmospora</taxon>
    </lineage>
</organism>
<accession>A0ABU1IKB4</accession>
<keyword evidence="2" id="KW-0547">Nucleotide-binding</keyword>
<feature type="domain" description="PD-(D/E)XK endonuclease-like" evidence="11">
    <location>
        <begin position="738"/>
        <end position="1055"/>
    </location>
</feature>
<evidence type="ECO:0000256" key="2">
    <source>
        <dbReference type="ARBA" id="ARBA00022741"/>
    </source>
</evidence>
<dbReference type="PANTHER" id="PTHR30591">
    <property type="entry name" value="RECBCD ENZYME SUBUNIT RECC"/>
    <property type="match status" value="1"/>
</dbReference>
<dbReference type="SUPFAM" id="SSF52540">
    <property type="entry name" value="P-loop containing nucleoside triphosphate hydrolases"/>
    <property type="match status" value="1"/>
</dbReference>
<name>A0ABU1IKB4_9BACL</name>
<evidence type="ECO:0000256" key="9">
    <source>
        <dbReference type="ARBA" id="ARBA00023204"/>
    </source>
</evidence>
<evidence type="ECO:0000256" key="5">
    <source>
        <dbReference type="ARBA" id="ARBA00022806"/>
    </source>
</evidence>
<keyword evidence="13" id="KW-1185">Reference proteome</keyword>
<proteinExistence type="predicted"/>
<dbReference type="Gene3D" id="3.40.50.300">
    <property type="entry name" value="P-loop containing nucleotide triphosphate hydrolases"/>
    <property type="match status" value="2"/>
</dbReference>
<dbReference type="Proteomes" id="UP001185012">
    <property type="component" value="Unassembled WGS sequence"/>
</dbReference>
<dbReference type="EMBL" id="JAVDQG010000002">
    <property type="protein sequence ID" value="MDR6225230.1"/>
    <property type="molecule type" value="Genomic_DNA"/>
</dbReference>
<evidence type="ECO:0000256" key="4">
    <source>
        <dbReference type="ARBA" id="ARBA00022801"/>
    </source>
</evidence>
<dbReference type="GO" id="GO:0004386">
    <property type="term" value="F:helicase activity"/>
    <property type="evidence" value="ECO:0007669"/>
    <property type="project" value="UniProtKB-KW"/>
</dbReference>
<dbReference type="Gene3D" id="3.90.320.10">
    <property type="match status" value="1"/>
</dbReference>
<evidence type="ECO:0000256" key="6">
    <source>
        <dbReference type="ARBA" id="ARBA00022839"/>
    </source>
</evidence>
<evidence type="ECO:0000313" key="13">
    <source>
        <dbReference type="Proteomes" id="UP001185012"/>
    </source>
</evidence>
<keyword evidence="1" id="KW-0540">Nuclease</keyword>
<keyword evidence="4" id="KW-0378">Hydrolase</keyword>
<gene>
    <name evidence="12" type="ORF">JOE21_001221</name>
</gene>
<keyword evidence="9" id="KW-0234">DNA repair</keyword>
<dbReference type="InterPro" id="IPR038726">
    <property type="entry name" value="PDDEXK_AddAB-type"/>
</dbReference>
<evidence type="ECO:0000313" key="12">
    <source>
        <dbReference type="EMBL" id="MDR6225230.1"/>
    </source>
</evidence>
<reference evidence="12 13" key="1">
    <citation type="submission" date="2023-07" db="EMBL/GenBank/DDBJ databases">
        <title>Genomic Encyclopedia of Type Strains, Phase IV (KMG-IV): sequencing the most valuable type-strain genomes for metagenomic binning, comparative biology and taxonomic classification.</title>
        <authorList>
            <person name="Goeker M."/>
        </authorList>
    </citation>
    <scope>NUCLEOTIDE SEQUENCE [LARGE SCALE GENOMIC DNA]</scope>
    <source>
        <strain evidence="12 13">DSM 45903</strain>
    </source>
</reference>
<evidence type="ECO:0000256" key="1">
    <source>
        <dbReference type="ARBA" id="ARBA00022722"/>
    </source>
</evidence>
<evidence type="ECO:0000256" key="3">
    <source>
        <dbReference type="ARBA" id="ARBA00022763"/>
    </source>
</evidence>
<evidence type="ECO:0000259" key="11">
    <source>
        <dbReference type="Pfam" id="PF12705"/>
    </source>
</evidence>
<dbReference type="SUPFAM" id="SSF52980">
    <property type="entry name" value="Restriction endonuclease-like"/>
    <property type="match status" value="1"/>
</dbReference>
<sequence>MSGWLVLHPVSQSQLGMGVGGIGTDNGKETAVLVPSQDMVNEVVRRLERGGGDRHAVTVQTFDRFVRLTASNRPRPLMTPVEQEWLVRQAVSQVSAEGKLRHHRHMTNKSGWLSKVEARIGEWKRAGVRPGRLTKLWDKQHPHLTELGFIYSAYQELLDAERLWDHEEPYFEGMERMRRGEAPLPARVIVEHVPDLSVLQEQWLIQAVTQGVDVFLHLSWDPSRPRLFQETARTVERFQLRGFRVRGGDNRFPPSTKGALLAHLEEQLFRNPPAKREGNESVQVVAAAGVEEEVDRVVARVKQWLDQSGRSLSDVAILTQQPERYHPLLFPRLERAGLPAHHPHRIPLASHPMAETVRLALRFINGQRACWRMLLDSAYLPGLPARHERLEWQRRAPDGNIPLHNDPIGDGEKDEEKGEVEMESFRGLVDWLRSAPSDETWEGWVNWFGEWIRPLRPLARPAALTREEWHMAAVDRRAWEGLEEIRSGWERIFSRGEWGELPCDASSFLAALEGALEKRWLTVRPGRKGGVRILEPNQVRGRRFAAVFLLGCAEGRWPRPVTQDWLVSDDERRRLQKEGVMVATSEEQRVRQWLPFFQSVQAAEERLVCSFPAVDESGNTLLPSPFLDEMTQAIPSLQETMEPAPLSWQDCATGEQGLELALSLQDSLDDTTSPSLPDWKRWRQALPWEQDETRINSWAARVDVEKDRWGSQYTPFDGVLKSSIHTEWVKEEIQDTVWSATSLNEAVRCPFHFFAGRMLRVRPAEMERLEPTPLERGEILHRILCRFWDRYRKDPDKLQEGDGPWEHLDKVAETVWREEAQRRGWDDLPPWYQLEARRLQPRLMAMVKHERWWREKKGASSSFRPRWLEWGFGLMRDEAAIHRGEADLDSRVSPVELDLGEAGSIRVRGKVDRVDMDDEGRYILYDYKSGTAPSARDVIDGYHLQLPLYLWVLQQEMGLDPDRAVGAAFYTSGNRKGEDPPSDNRNQGMWRADGGELAGISSRVGGWLERDAWEGVFAKIRKKIARRLQELEQGRFAVAPVRECPATCPHRTICRIDRQRLLRKERGKSQ</sequence>
<evidence type="ECO:0000256" key="8">
    <source>
        <dbReference type="ARBA" id="ARBA00023125"/>
    </source>
</evidence>
<evidence type="ECO:0000256" key="7">
    <source>
        <dbReference type="ARBA" id="ARBA00022840"/>
    </source>
</evidence>
<keyword evidence="8" id="KW-0238">DNA-binding</keyword>
<keyword evidence="6" id="KW-0269">Exonuclease</keyword>
<feature type="region of interest" description="Disordered" evidence="10">
    <location>
        <begin position="971"/>
        <end position="992"/>
    </location>
</feature>
<keyword evidence="5 12" id="KW-0347">Helicase</keyword>
<comment type="caution">
    <text evidence="12">The sequence shown here is derived from an EMBL/GenBank/DDBJ whole genome shotgun (WGS) entry which is preliminary data.</text>
</comment>
<dbReference type="InterPro" id="IPR011604">
    <property type="entry name" value="PDDEXK-like_dom_sf"/>
</dbReference>
<keyword evidence="3" id="KW-0227">DNA damage</keyword>
<keyword evidence="7" id="KW-0067">ATP-binding</keyword>
<dbReference type="Pfam" id="PF12705">
    <property type="entry name" value="PDDEXK_1"/>
    <property type="match status" value="1"/>
</dbReference>
<dbReference type="InterPro" id="IPR011335">
    <property type="entry name" value="Restrct_endonuc-II-like"/>
</dbReference>
<protein>
    <submittedName>
        <fullName evidence="12">ATP-dependent helicase/DNAse subunit B</fullName>
    </submittedName>
</protein>
<dbReference type="InterPro" id="IPR027417">
    <property type="entry name" value="P-loop_NTPase"/>
</dbReference>
<evidence type="ECO:0000256" key="10">
    <source>
        <dbReference type="SAM" id="MobiDB-lite"/>
    </source>
</evidence>
<dbReference type="RefSeq" id="WP_309863569.1">
    <property type="nucleotide sequence ID" value="NZ_JAVDQG010000002.1"/>
</dbReference>
<dbReference type="PANTHER" id="PTHR30591:SF1">
    <property type="entry name" value="RECBCD ENZYME SUBUNIT RECC"/>
    <property type="match status" value="1"/>
</dbReference>